<keyword evidence="2" id="KW-1185">Reference proteome</keyword>
<dbReference type="STRING" id="44941.A0A397W9D8"/>
<comment type="caution">
    <text evidence="1">The sequence shown here is derived from an EMBL/GenBank/DDBJ whole genome shotgun (WGS) entry which is preliminary data.</text>
</comment>
<gene>
    <name evidence="1" type="ORF">C2G38_1423019</name>
</gene>
<evidence type="ECO:0000313" key="1">
    <source>
        <dbReference type="EMBL" id="RIB30722.1"/>
    </source>
</evidence>
<evidence type="ECO:0000313" key="2">
    <source>
        <dbReference type="Proteomes" id="UP000266673"/>
    </source>
</evidence>
<dbReference type="Proteomes" id="UP000266673">
    <property type="component" value="Unassembled WGS sequence"/>
</dbReference>
<name>A0A397W9D8_9GLOM</name>
<dbReference type="EMBL" id="QKWP01000006">
    <property type="protein sequence ID" value="RIB30722.1"/>
    <property type="molecule type" value="Genomic_DNA"/>
</dbReference>
<proteinExistence type="predicted"/>
<reference evidence="1 2" key="1">
    <citation type="submission" date="2018-06" db="EMBL/GenBank/DDBJ databases">
        <title>Comparative genomics reveals the genomic features of Rhizophagus irregularis, R. cerebriforme, R. diaphanum and Gigaspora rosea, and their symbiotic lifestyle signature.</title>
        <authorList>
            <person name="Morin E."/>
            <person name="San Clemente H."/>
            <person name="Chen E.C.H."/>
            <person name="De La Providencia I."/>
            <person name="Hainaut M."/>
            <person name="Kuo A."/>
            <person name="Kohler A."/>
            <person name="Murat C."/>
            <person name="Tang N."/>
            <person name="Roy S."/>
            <person name="Loubradou J."/>
            <person name="Henrissat B."/>
            <person name="Grigoriev I.V."/>
            <person name="Corradi N."/>
            <person name="Roux C."/>
            <person name="Martin F.M."/>
        </authorList>
    </citation>
    <scope>NUCLEOTIDE SEQUENCE [LARGE SCALE GENOMIC DNA]</scope>
    <source>
        <strain evidence="1 2">DAOM 194757</strain>
    </source>
</reference>
<organism evidence="1 2">
    <name type="scientific">Gigaspora rosea</name>
    <dbReference type="NCBI Taxonomy" id="44941"/>
    <lineage>
        <taxon>Eukaryota</taxon>
        <taxon>Fungi</taxon>
        <taxon>Fungi incertae sedis</taxon>
        <taxon>Mucoromycota</taxon>
        <taxon>Glomeromycotina</taxon>
        <taxon>Glomeromycetes</taxon>
        <taxon>Diversisporales</taxon>
        <taxon>Gigasporaceae</taxon>
        <taxon>Gigaspora</taxon>
    </lineage>
</organism>
<accession>A0A397W9D8</accession>
<sequence length="110" mass="12558">MSFDFCSFHFHKVILMSTNGGITKQEEIKVVDLLNSHDWSSTCLGSLNSWEPSFRNIVNLFFHSKFPTAIFCGPDLIYIYNQAHVPYLKSKLPSVFGRPFSETHPSILAM</sequence>
<dbReference type="OrthoDB" id="2446250at2759"/>
<dbReference type="AlphaFoldDB" id="A0A397W9D8"/>
<protein>
    <submittedName>
        <fullName evidence="1">Uncharacterized protein</fullName>
    </submittedName>
</protein>